<sequence length="122" mass="14092">MSCQELHHPSDTEECFNRGLLEIWSVTLTAIIPTYCWRTELIIGKLLTTRLAKWTTLEGKLLSYLDLDPAARPYIFIRKKHAALLRDYNARESKEGRDMKQAHESQLSPGPRDGVSMAHYYI</sequence>
<evidence type="ECO:0000313" key="3">
    <source>
        <dbReference type="Proteomes" id="UP000076722"/>
    </source>
</evidence>
<feature type="compositionally biased region" description="Basic and acidic residues" evidence="1">
    <location>
        <begin position="93"/>
        <end position="103"/>
    </location>
</feature>
<feature type="region of interest" description="Disordered" evidence="1">
    <location>
        <begin position="93"/>
        <end position="115"/>
    </location>
</feature>
<dbReference type="EMBL" id="KV419395">
    <property type="protein sequence ID" value="KZS98137.1"/>
    <property type="molecule type" value="Genomic_DNA"/>
</dbReference>
<keyword evidence="3" id="KW-1185">Reference proteome</keyword>
<organism evidence="2 3">
    <name type="scientific">Sistotremastrum niveocremeum HHB9708</name>
    <dbReference type="NCBI Taxonomy" id="1314777"/>
    <lineage>
        <taxon>Eukaryota</taxon>
        <taxon>Fungi</taxon>
        <taxon>Dikarya</taxon>
        <taxon>Basidiomycota</taxon>
        <taxon>Agaricomycotina</taxon>
        <taxon>Agaricomycetes</taxon>
        <taxon>Sistotremastrales</taxon>
        <taxon>Sistotremastraceae</taxon>
        <taxon>Sertulicium</taxon>
        <taxon>Sertulicium niveocremeum</taxon>
    </lineage>
</organism>
<dbReference type="AlphaFoldDB" id="A0A164ZVU3"/>
<proteinExistence type="predicted"/>
<evidence type="ECO:0000256" key="1">
    <source>
        <dbReference type="SAM" id="MobiDB-lite"/>
    </source>
</evidence>
<protein>
    <submittedName>
        <fullName evidence="2">Uncharacterized protein</fullName>
    </submittedName>
</protein>
<accession>A0A164ZVU3</accession>
<gene>
    <name evidence="2" type="ORF">SISNIDRAFT_462182</name>
</gene>
<name>A0A164ZVU3_9AGAM</name>
<reference evidence="2 3" key="1">
    <citation type="journal article" date="2016" name="Mol. Biol. Evol.">
        <title>Comparative Genomics of Early-Diverging Mushroom-Forming Fungi Provides Insights into the Origins of Lignocellulose Decay Capabilities.</title>
        <authorList>
            <person name="Nagy L.G."/>
            <person name="Riley R."/>
            <person name="Tritt A."/>
            <person name="Adam C."/>
            <person name="Daum C."/>
            <person name="Floudas D."/>
            <person name="Sun H."/>
            <person name="Yadav J.S."/>
            <person name="Pangilinan J."/>
            <person name="Larsson K.H."/>
            <person name="Matsuura K."/>
            <person name="Barry K."/>
            <person name="Labutti K."/>
            <person name="Kuo R."/>
            <person name="Ohm R.A."/>
            <person name="Bhattacharya S.S."/>
            <person name="Shirouzu T."/>
            <person name="Yoshinaga Y."/>
            <person name="Martin F.M."/>
            <person name="Grigoriev I.V."/>
            <person name="Hibbett D.S."/>
        </authorList>
    </citation>
    <scope>NUCLEOTIDE SEQUENCE [LARGE SCALE GENOMIC DNA]</scope>
    <source>
        <strain evidence="2 3">HHB9708</strain>
    </source>
</reference>
<evidence type="ECO:0000313" key="2">
    <source>
        <dbReference type="EMBL" id="KZS98137.1"/>
    </source>
</evidence>
<dbReference type="Proteomes" id="UP000076722">
    <property type="component" value="Unassembled WGS sequence"/>
</dbReference>